<protein>
    <submittedName>
        <fullName evidence="1">Uncharacterized protein</fullName>
    </submittedName>
</protein>
<organism evidence="1 2">
    <name type="scientific">Nocardia neocaledoniensis</name>
    <dbReference type="NCBI Taxonomy" id="236511"/>
    <lineage>
        <taxon>Bacteria</taxon>
        <taxon>Bacillati</taxon>
        <taxon>Actinomycetota</taxon>
        <taxon>Actinomycetes</taxon>
        <taxon>Mycobacteriales</taxon>
        <taxon>Nocardiaceae</taxon>
        <taxon>Nocardia</taxon>
    </lineage>
</organism>
<evidence type="ECO:0000313" key="1">
    <source>
        <dbReference type="EMBL" id="PWV73604.1"/>
    </source>
</evidence>
<name>A0A317NFI3_9NOCA</name>
<proteinExistence type="predicted"/>
<reference evidence="1 2" key="1">
    <citation type="submission" date="2018-05" db="EMBL/GenBank/DDBJ databases">
        <title>Genomic Encyclopedia of Type Strains, Phase IV (KMG-IV): sequencing the most valuable type-strain genomes for metagenomic binning, comparative biology and taxonomic classification.</title>
        <authorList>
            <person name="Goeker M."/>
        </authorList>
    </citation>
    <scope>NUCLEOTIDE SEQUENCE [LARGE SCALE GENOMIC DNA]</scope>
    <source>
        <strain evidence="1 2">DSM 44717</strain>
    </source>
</reference>
<dbReference type="EMBL" id="QGTL01000007">
    <property type="protein sequence ID" value="PWV73604.1"/>
    <property type="molecule type" value="Genomic_DNA"/>
</dbReference>
<gene>
    <name evidence="1" type="ORF">DFR69_107231</name>
</gene>
<dbReference type="RefSeq" id="WP_110039175.1">
    <property type="nucleotide sequence ID" value="NZ_QGTL01000007.1"/>
</dbReference>
<evidence type="ECO:0000313" key="2">
    <source>
        <dbReference type="Proteomes" id="UP000246410"/>
    </source>
</evidence>
<comment type="caution">
    <text evidence="1">The sequence shown here is derived from an EMBL/GenBank/DDBJ whole genome shotgun (WGS) entry which is preliminary data.</text>
</comment>
<sequence>MMAPPVDVLTWDLSNLPAVATSAGEIADAIVTAAGTMHNTIHNGLAWKGDAKTAAEDKADEEQTQMRAIAVAYDDLEAACNGAYQAMNQPLADIKTIYKTYVTGSVSVTDDWSVYGVDDWDSEAGIQLARLPGLASALMTADATWGQKIADANSELDRMASTSTLNAITQAITDIKKEDPTAIPDAIAKSPASHWAPDKEAMTAAAIAGAMTDGTRMGLESAAKDAADKGVLKWVESWGKIDDAGKYTTGLSRLGIVGNVIGTVPAIANDINGGMSPAEAIVSEGAGTAVGMAAGSAAGVWAGGAAGAALGSVVPGAGTAVGFVVGAGVGAGMAYLTSKSIQWVW</sequence>
<keyword evidence="2" id="KW-1185">Reference proteome</keyword>
<dbReference type="AlphaFoldDB" id="A0A317NFI3"/>
<dbReference type="Proteomes" id="UP000246410">
    <property type="component" value="Unassembled WGS sequence"/>
</dbReference>
<accession>A0A317NFI3</accession>